<dbReference type="InterPro" id="IPR003599">
    <property type="entry name" value="Ig_sub"/>
</dbReference>
<keyword evidence="6 9" id="KW-1015">Disulfide bond</keyword>
<dbReference type="SMART" id="SM00034">
    <property type="entry name" value="CLECT"/>
    <property type="match status" value="1"/>
</dbReference>
<keyword evidence="8" id="KW-0393">Immunoglobulin domain</keyword>
<evidence type="ECO:0000256" key="9">
    <source>
        <dbReference type="PROSITE-ProRule" id="PRU00302"/>
    </source>
</evidence>
<dbReference type="SMART" id="SM00445">
    <property type="entry name" value="LINK"/>
    <property type="match status" value="4"/>
</dbReference>
<dbReference type="Gene3D" id="2.60.40.10">
    <property type="entry name" value="Immunoglobulins"/>
    <property type="match status" value="1"/>
</dbReference>
<comment type="subcellular location">
    <subcellularLocation>
        <location evidence="1">Secreted</location>
    </subcellularLocation>
</comment>
<feature type="chain" id="PRO_5043359962" evidence="12">
    <location>
        <begin position="18"/>
        <end position="1220"/>
    </location>
</feature>
<dbReference type="Pfam" id="PF00059">
    <property type="entry name" value="Lectin_C"/>
    <property type="match status" value="1"/>
</dbReference>
<dbReference type="SMART" id="SM00032">
    <property type="entry name" value="CCP"/>
    <property type="match status" value="1"/>
</dbReference>
<dbReference type="GO" id="GO:0007155">
    <property type="term" value="P:cell adhesion"/>
    <property type="evidence" value="ECO:0007669"/>
    <property type="project" value="InterPro"/>
</dbReference>
<dbReference type="GO" id="GO:0001501">
    <property type="term" value="P:skeletal system development"/>
    <property type="evidence" value="ECO:0007669"/>
    <property type="project" value="TreeGrafter"/>
</dbReference>
<dbReference type="InterPro" id="IPR016186">
    <property type="entry name" value="C-type_lectin-like/link_sf"/>
</dbReference>
<feature type="domain" description="Link" evidence="16">
    <location>
        <begin position="245"/>
        <end position="342"/>
    </location>
</feature>
<accession>A0AAV2L1I8</accession>
<dbReference type="FunFam" id="3.10.100.10:FF:000002">
    <property type="entry name" value="Hyaluronan proteoglycan link protein 1"/>
    <property type="match status" value="2"/>
</dbReference>
<evidence type="ECO:0000259" key="15">
    <source>
        <dbReference type="PROSITE" id="PS50923"/>
    </source>
</evidence>
<dbReference type="PANTHER" id="PTHR22804">
    <property type="entry name" value="AGGRECAN/VERSICAN PROTEOGLYCAN"/>
    <property type="match status" value="1"/>
</dbReference>
<dbReference type="GO" id="GO:0072534">
    <property type="term" value="C:perineuronal net"/>
    <property type="evidence" value="ECO:0007669"/>
    <property type="project" value="TreeGrafter"/>
</dbReference>
<dbReference type="CDD" id="cd03520">
    <property type="entry name" value="Link_domain_CSPGs_modules_2_4"/>
    <property type="match status" value="1"/>
</dbReference>
<dbReference type="PROSITE" id="PS50963">
    <property type="entry name" value="LINK_2"/>
    <property type="match status" value="4"/>
</dbReference>
<feature type="disulfide bond" evidence="10">
    <location>
        <begin position="440"/>
        <end position="461"/>
    </location>
</feature>
<dbReference type="PANTHER" id="PTHR22804:SF54">
    <property type="match status" value="1"/>
</dbReference>
<name>A0AAV2L1I8_KNICA</name>
<feature type="domain" description="Link" evidence="16">
    <location>
        <begin position="146"/>
        <end position="240"/>
    </location>
</feature>
<dbReference type="InterPro" id="IPR013783">
    <property type="entry name" value="Ig-like_fold"/>
</dbReference>
<dbReference type="InterPro" id="IPR018378">
    <property type="entry name" value="C-type_lectin_CS"/>
</dbReference>
<dbReference type="InterPro" id="IPR035976">
    <property type="entry name" value="Sushi/SCR/CCP_sf"/>
</dbReference>
<evidence type="ECO:0000256" key="12">
    <source>
        <dbReference type="SAM" id="SignalP"/>
    </source>
</evidence>
<feature type="disulfide bond" evidence="10">
    <location>
        <begin position="289"/>
        <end position="310"/>
    </location>
</feature>
<evidence type="ECO:0000259" key="13">
    <source>
        <dbReference type="PROSITE" id="PS50041"/>
    </source>
</evidence>
<dbReference type="PROSITE" id="PS50835">
    <property type="entry name" value="IG_LIKE"/>
    <property type="match status" value="1"/>
</dbReference>
<dbReference type="SUPFAM" id="SSF48726">
    <property type="entry name" value="Immunoglobulin"/>
    <property type="match status" value="1"/>
</dbReference>
<dbReference type="Pfam" id="PF07686">
    <property type="entry name" value="V-set"/>
    <property type="match status" value="1"/>
</dbReference>
<keyword evidence="4" id="KW-0677">Repeat</keyword>
<evidence type="ECO:0000256" key="7">
    <source>
        <dbReference type="ARBA" id="ARBA00023180"/>
    </source>
</evidence>
<evidence type="ECO:0000256" key="6">
    <source>
        <dbReference type="ARBA" id="ARBA00023157"/>
    </source>
</evidence>
<comment type="caution">
    <text evidence="10">Lacks conserved residue(s) required for the propagation of feature annotation.</text>
</comment>
<keyword evidence="7" id="KW-0325">Glycoprotein</keyword>
<feature type="region of interest" description="Disordered" evidence="11">
    <location>
        <begin position="943"/>
        <end position="972"/>
    </location>
</feature>
<dbReference type="GO" id="GO:0002052">
    <property type="term" value="P:positive regulation of neuroblast proliferation"/>
    <property type="evidence" value="ECO:0007669"/>
    <property type="project" value="TreeGrafter"/>
</dbReference>
<keyword evidence="3 12" id="KW-0732">Signal</keyword>
<evidence type="ECO:0000256" key="2">
    <source>
        <dbReference type="ARBA" id="ARBA00022525"/>
    </source>
</evidence>
<feature type="region of interest" description="Disordered" evidence="11">
    <location>
        <begin position="1198"/>
        <end position="1220"/>
    </location>
</feature>
<feature type="region of interest" description="Disordered" evidence="11">
    <location>
        <begin position="599"/>
        <end position="630"/>
    </location>
</feature>
<dbReference type="PROSITE" id="PS00615">
    <property type="entry name" value="C_TYPE_LECTIN_1"/>
    <property type="match status" value="1"/>
</dbReference>
<keyword evidence="9" id="KW-0768">Sushi</keyword>
<evidence type="ECO:0000256" key="3">
    <source>
        <dbReference type="ARBA" id="ARBA00022729"/>
    </source>
</evidence>
<feature type="signal peptide" evidence="12">
    <location>
        <begin position="1"/>
        <end position="17"/>
    </location>
</feature>
<dbReference type="FunFam" id="2.10.70.10:FF:000003">
    <property type="entry name" value="Versican core protein"/>
    <property type="match status" value="1"/>
</dbReference>
<feature type="disulfide bond" evidence="10">
    <location>
        <begin position="191"/>
        <end position="212"/>
    </location>
</feature>
<dbReference type="AlphaFoldDB" id="A0AAV2L1I8"/>
<evidence type="ECO:0000256" key="4">
    <source>
        <dbReference type="ARBA" id="ARBA00022737"/>
    </source>
</evidence>
<evidence type="ECO:0000313" key="18">
    <source>
        <dbReference type="Proteomes" id="UP001497482"/>
    </source>
</evidence>
<feature type="disulfide bond" evidence="9">
    <location>
        <begin position="1173"/>
        <end position="1200"/>
    </location>
</feature>
<dbReference type="InterPro" id="IPR001304">
    <property type="entry name" value="C-type_lectin-like"/>
</dbReference>
<dbReference type="GO" id="GO:0010001">
    <property type="term" value="P:glial cell differentiation"/>
    <property type="evidence" value="ECO:0007669"/>
    <property type="project" value="TreeGrafter"/>
</dbReference>
<protein>
    <submittedName>
        <fullName evidence="17">Uncharacterized protein</fullName>
    </submittedName>
</protein>
<feature type="compositionally biased region" description="Low complexity" evidence="11">
    <location>
        <begin position="751"/>
        <end position="764"/>
    </location>
</feature>
<dbReference type="PRINTS" id="PR01265">
    <property type="entry name" value="LINKMODULE"/>
</dbReference>
<dbReference type="EMBL" id="OZ035842">
    <property type="protein sequence ID" value="CAL1594878.1"/>
    <property type="molecule type" value="Genomic_DNA"/>
</dbReference>
<dbReference type="PROSITE" id="PS50041">
    <property type="entry name" value="C_TYPE_LECTIN_2"/>
    <property type="match status" value="1"/>
</dbReference>
<evidence type="ECO:0000256" key="1">
    <source>
        <dbReference type="ARBA" id="ARBA00004613"/>
    </source>
</evidence>
<feature type="domain" description="Ig-like" evidence="14">
    <location>
        <begin position="21"/>
        <end position="144"/>
    </location>
</feature>
<organism evidence="17 18">
    <name type="scientific">Knipowitschia caucasica</name>
    <name type="common">Caucasian dwarf goby</name>
    <name type="synonym">Pomatoschistus caucasicus</name>
    <dbReference type="NCBI Taxonomy" id="637954"/>
    <lineage>
        <taxon>Eukaryota</taxon>
        <taxon>Metazoa</taxon>
        <taxon>Chordata</taxon>
        <taxon>Craniata</taxon>
        <taxon>Vertebrata</taxon>
        <taxon>Euteleostomi</taxon>
        <taxon>Actinopterygii</taxon>
        <taxon>Neopterygii</taxon>
        <taxon>Teleostei</taxon>
        <taxon>Neoteleostei</taxon>
        <taxon>Acanthomorphata</taxon>
        <taxon>Gobiaria</taxon>
        <taxon>Gobiiformes</taxon>
        <taxon>Gobioidei</taxon>
        <taxon>Gobiidae</taxon>
        <taxon>Gobiinae</taxon>
        <taxon>Knipowitschia</taxon>
    </lineage>
</organism>
<dbReference type="InterPro" id="IPR013106">
    <property type="entry name" value="Ig_V-set"/>
</dbReference>
<feature type="compositionally biased region" description="Low complexity" evidence="11">
    <location>
        <begin position="601"/>
        <end position="625"/>
    </location>
</feature>
<reference evidence="17 18" key="1">
    <citation type="submission" date="2024-04" db="EMBL/GenBank/DDBJ databases">
        <authorList>
            <person name="Waldvogel A.-M."/>
            <person name="Schoenle A."/>
        </authorList>
    </citation>
    <scope>NUCLEOTIDE SEQUENCE [LARGE SCALE GENOMIC DNA]</scope>
</reference>
<sequence length="1220" mass="131180">MTTQLFLLLLALPQLWAFVEPDSLRVSIPVEAPLRPLLGAKVLLPCYFEDAVVAPPTPSVVQSYRVKWSHVTEAGSRTVLVAEGGVVRVEAEFVDRVTMVTYPLVPTDVSLEITELRASDSGVYRCDITHGLHGSHDAVRVEVTGLVFHYRASSRYSLTFEKAKSVCEENSATIATPAQLQAAYDDGLHQCDAGWLSDQTVRYPIQEPRERCYGDKENFPGVRTYGVRDQNETYDVYCFSHKMEGHVFYSTSLAKFSFPEAADQCVKLGGRLANTGELYLAWGRGMDVCSAGWLMDHSVRYPINKPRLQCGGGETGVRTIYLHDNQTGFPGDDARYHAICFTETKRERHLSPTISLPKTFKQEGEDPGLATGEEVKGGNVITIHPPESHAPTGVVFHYRSPRGRYELTFEEAAKTCVNVGGVIASPEQLQTAFQNGFHQCDAGWLRDQTVRYPVVSPREHCGGSLLVPGVRSYGVRPLFEKYDVYCYVDGLQGEVFFSSDYDSFSLDEAHHHCAQLNASLASLGQLYAAWKAGLDQCKPGWLRDGSVRYPVNKPRPHCGQGTTGVLTIHAFPNQTGFPDVHSRYDAYCYREVNVTEVTTDSAPTYSTPTGSTPTDSAPTGSTPTGFTPDEPEVTVTMLTVTEDVAVTMLAVTEEVIRAVTVPEQQVAPTAFPTLTPELETSASGDPSGESGVGSAPDHDSGFGSGQVSGSGSAEGSGVMFVSGDKDLPTARRAQEATGETGSGGQPSGEDSVSGLWSGSPSGSGLLSGLGSGSGQSGSEVILVDSGSKKQITVSGFGQEGRGGVVYSGSGYSSSGPSGSGSSGSGISPVQFVDGIFVGQTPEQTAEQEGRGRVVYSSSAGSGVSGSGVSGSGLSEVQFVDQTLVDHTLDQTSGQELSGSLQVGSGLSSSSGVASALEPWQRLRGDVVYVTVAELNKSLSWSQEQEGRGQVHYSGDHASSSGSSGRAIEQSELDKPDFHQSEAVTQAAAYTSPTTAPSVSLLPPAAVEPPALVTADGCVDGWLFFSGSCYLHVSDRLTWTEAEQMCVQADAHLTSVQSEEEQLFLNSHGQDYQWIGLNDKDVQGEFKWTDGAALTFLNWRPNQPDHYFGAGEDCVVMIWHEAGQWNDVPCTYQLPFTCKSAPVSCGAPPAVPHARALGGVRERYVAGSIVRYQCDPGFTQRHLPVVRCGDNGQWEEPQVECTEERNRHKRSTRRKQEQDQL</sequence>
<evidence type="ECO:0000256" key="10">
    <source>
        <dbReference type="PROSITE-ProRule" id="PRU00323"/>
    </source>
</evidence>
<dbReference type="SMART" id="SM00406">
    <property type="entry name" value="IGv"/>
    <property type="match status" value="1"/>
</dbReference>
<dbReference type="InterPro" id="IPR000538">
    <property type="entry name" value="Link_dom"/>
</dbReference>
<feature type="domain" description="Link" evidence="16">
    <location>
        <begin position="394"/>
        <end position="488"/>
    </location>
</feature>
<keyword evidence="18" id="KW-1185">Reference proteome</keyword>
<dbReference type="Gene3D" id="2.10.70.10">
    <property type="entry name" value="Complement Module, domain 1"/>
    <property type="match status" value="1"/>
</dbReference>
<dbReference type="SMART" id="SM00409">
    <property type="entry name" value="IG"/>
    <property type="match status" value="1"/>
</dbReference>
<keyword evidence="2" id="KW-0964">Secreted</keyword>
<dbReference type="InterPro" id="IPR016187">
    <property type="entry name" value="CTDL_fold"/>
</dbReference>
<dbReference type="Pfam" id="PF00084">
    <property type="entry name" value="Sushi"/>
    <property type="match status" value="1"/>
</dbReference>
<dbReference type="PROSITE" id="PS50923">
    <property type="entry name" value="SUSHI"/>
    <property type="match status" value="1"/>
</dbReference>
<evidence type="ECO:0000259" key="14">
    <source>
        <dbReference type="PROSITE" id="PS50835"/>
    </source>
</evidence>
<feature type="domain" description="Link" evidence="16">
    <location>
        <begin position="490"/>
        <end position="590"/>
    </location>
</feature>
<dbReference type="CDD" id="cd00033">
    <property type="entry name" value="CCP"/>
    <property type="match status" value="1"/>
</dbReference>
<dbReference type="SUPFAM" id="SSF57535">
    <property type="entry name" value="Complement control module/SCR domain"/>
    <property type="match status" value="1"/>
</dbReference>
<dbReference type="Gene3D" id="3.10.100.10">
    <property type="entry name" value="Mannose-Binding Protein A, subunit A"/>
    <property type="match status" value="5"/>
</dbReference>
<feature type="compositionally biased region" description="Low complexity" evidence="11">
    <location>
        <begin position="852"/>
        <end position="861"/>
    </location>
</feature>
<dbReference type="GO" id="GO:0005540">
    <property type="term" value="F:hyaluronic acid binding"/>
    <property type="evidence" value="ECO:0007669"/>
    <property type="project" value="InterPro"/>
</dbReference>
<feature type="region of interest" description="Disordered" evidence="11">
    <location>
        <begin position="675"/>
        <end position="778"/>
    </location>
</feature>
<feature type="region of interest" description="Disordered" evidence="11">
    <location>
        <begin position="842"/>
        <end position="870"/>
    </location>
</feature>
<keyword evidence="5" id="KW-0654">Proteoglycan</keyword>
<feature type="disulfide bond" evidence="10">
    <location>
        <begin position="537"/>
        <end position="558"/>
    </location>
</feature>
<dbReference type="InterPro" id="IPR036179">
    <property type="entry name" value="Ig-like_dom_sf"/>
</dbReference>
<feature type="compositionally biased region" description="Gly residues" evidence="11">
    <location>
        <begin position="765"/>
        <end position="775"/>
    </location>
</feature>
<dbReference type="InterPro" id="IPR050691">
    <property type="entry name" value="Hyaluronan_bind_Proteoglycan"/>
</dbReference>
<dbReference type="GO" id="GO:0045202">
    <property type="term" value="C:synapse"/>
    <property type="evidence" value="ECO:0007669"/>
    <property type="project" value="TreeGrafter"/>
</dbReference>
<feature type="domain" description="Sushi" evidence="15">
    <location>
        <begin position="1142"/>
        <end position="1202"/>
    </location>
</feature>
<dbReference type="FunFam" id="3.10.100.10:FF:000011">
    <property type="entry name" value="Aggrecan core protein"/>
    <property type="match status" value="2"/>
</dbReference>
<dbReference type="InterPro" id="IPR007110">
    <property type="entry name" value="Ig-like_dom"/>
</dbReference>
<dbReference type="Proteomes" id="UP001497482">
    <property type="component" value="Chromosome 20"/>
</dbReference>
<evidence type="ECO:0000256" key="11">
    <source>
        <dbReference type="SAM" id="MobiDB-lite"/>
    </source>
</evidence>
<dbReference type="SUPFAM" id="SSF56436">
    <property type="entry name" value="C-type lectin-like"/>
    <property type="match status" value="5"/>
</dbReference>
<proteinExistence type="predicted"/>
<feature type="compositionally biased region" description="Gly residues" evidence="11">
    <location>
        <begin position="702"/>
        <end position="714"/>
    </location>
</feature>
<dbReference type="GO" id="GO:0007417">
    <property type="term" value="P:central nervous system development"/>
    <property type="evidence" value="ECO:0007669"/>
    <property type="project" value="TreeGrafter"/>
</dbReference>
<dbReference type="Pfam" id="PF00193">
    <property type="entry name" value="Xlink"/>
    <property type="match status" value="4"/>
</dbReference>
<evidence type="ECO:0000313" key="17">
    <source>
        <dbReference type="EMBL" id="CAL1594878.1"/>
    </source>
</evidence>
<dbReference type="InterPro" id="IPR000436">
    <property type="entry name" value="Sushi_SCR_CCP_dom"/>
</dbReference>
<evidence type="ECO:0000256" key="8">
    <source>
        <dbReference type="ARBA" id="ARBA00023319"/>
    </source>
</evidence>
<feature type="compositionally biased region" description="Basic and acidic residues" evidence="11">
    <location>
        <begin position="723"/>
        <end position="734"/>
    </location>
</feature>
<dbReference type="PROSITE" id="PS01241">
    <property type="entry name" value="LINK_1"/>
    <property type="match status" value="4"/>
</dbReference>
<gene>
    <name evidence="17" type="ORF">KC01_LOCUS23795</name>
</gene>
<dbReference type="CDD" id="cd03517">
    <property type="entry name" value="Link_domain_CSPGs_modules_1_3"/>
    <property type="match status" value="2"/>
</dbReference>
<evidence type="ECO:0000256" key="5">
    <source>
        <dbReference type="ARBA" id="ARBA00022974"/>
    </source>
</evidence>
<feature type="domain" description="C-type lectin" evidence="13">
    <location>
        <begin position="1024"/>
        <end position="1138"/>
    </location>
</feature>
<dbReference type="GO" id="GO:0005615">
    <property type="term" value="C:extracellular space"/>
    <property type="evidence" value="ECO:0007669"/>
    <property type="project" value="TreeGrafter"/>
</dbReference>
<feature type="disulfide bond" evidence="9">
    <location>
        <begin position="1144"/>
        <end position="1187"/>
    </location>
</feature>
<evidence type="ECO:0000259" key="16">
    <source>
        <dbReference type="PROSITE" id="PS50963"/>
    </source>
</evidence>